<dbReference type="AlphaFoldDB" id="A0AAW0MJ80"/>
<dbReference type="Pfam" id="PF00078">
    <property type="entry name" value="RVT_1"/>
    <property type="match status" value="1"/>
</dbReference>
<dbReference type="InterPro" id="IPR043502">
    <property type="entry name" value="DNA/RNA_pol_sf"/>
</dbReference>
<dbReference type="SUPFAM" id="SSF56672">
    <property type="entry name" value="DNA/RNA polymerases"/>
    <property type="match status" value="1"/>
</dbReference>
<gene>
    <name evidence="2" type="ORF">WMY93_032562</name>
</gene>
<evidence type="ECO:0000313" key="3">
    <source>
        <dbReference type="Proteomes" id="UP001460270"/>
    </source>
</evidence>
<name>A0AAW0MJ80_9GOBI</name>
<protein>
    <recommendedName>
        <fullName evidence="1">Reverse transcriptase domain-containing protein</fullName>
    </recommendedName>
</protein>
<accession>A0AAW0MJ80</accession>
<evidence type="ECO:0000313" key="2">
    <source>
        <dbReference type="EMBL" id="KAK7880799.1"/>
    </source>
</evidence>
<organism evidence="2 3">
    <name type="scientific">Mugilogobius chulae</name>
    <name type="common">yellowstripe goby</name>
    <dbReference type="NCBI Taxonomy" id="88201"/>
    <lineage>
        <taxon>Eukaryota</taxon>
        <taxon>Metazoa</taxon>
        <taxon>Chordata</taxon>
        <taxon>Craniata</taxon>
        <taxon>Vertebrata</taxon>
        <taxon>Euteleostomi</taxon>
        <taxon>Actinopterygii</taxon>
        <taxon>Neopterygii</taxon>
        <taxon>Teleostei</taxon>
        <taxon>Neoteleostei</taxon>
        <taxon>Acanthomorphata</taxon>
        <taxon>Gobiaria</taxon>
        <taxon>Gobiiformes</taxon>
        <taxon>Gobioidei</taxon>
        <taxon>Gobiidae</taxon>
        <taxon>Gobionellinae</taxon>
        <taxon>Mugilogobius</taxon>
    </lineage>
</organism>
<feature type="domain" description="Reverse transcriptase" evidence="1">
    <location>
        <begin position="1"/>
        <end position="220"/>
    </location>
</feature>
<proteinExistence type="predicted"/>
<keyword evidence="3" id="KW-1185">Reference proteome</keyword>
<evidence type="ECO:0000259" key="1">
    <source>
        <dbReference type="PROSITE" id="PS50878"/>
    </source>
</evidence>
<dbReference type="EMBL" id="JBBPFD010000049">
    <property type="protein sequence ID" value="KAK7880799.1"/>
    <property type="molecule type" value="Genomic_DNA"/>
</dbReference>
<sequence>MRCAGLRLSSVLPTPSDKIADQRPFFQQSDHYWILTSLPTGSGGELRMRAYLLHPLLQHLESPGSFASILFIDFSSAINTIQRHHMIEKLHRLNLSPYLIHWIYNFLSNRPLAVRVGSVTSSTMITNTGAPQGCVLSPFLYTLYTNDCISPSSVTTYFKYSDDTAILALLTDNNSIISYHSSVTHFIRWCSINSLELNVDKTKDLLIYTHSNIPDLAPIIIHDKQWNVSITSNTLDSH</sequence>
<dbReference type="PANTHER" id="PTHR33332">
    <property type="entry name" value="REVERSE TRANSCRIPTASE DOMAIN-CONTAINING PROTEIN"/>
    <property type="match status" value="1"/>
</dbReference>
<comment type="caution">
    <text evidence="2">The sequence shown here is derived from an EMBL/GenBank/DDBJ whole genome shotgun (WGS) entry which is preliminary data.</text>
</comment>
<reference evidence="3" key="1">
    <citation type="submission" date="2024-04" db="EMBL/GenBank/DDBJ databases">
        <title>Salinicola lusitanus LLJ914,a marine bacterium isolated from the Okinawa Trough.</title>
        <authorList>
            <person name="Li J."/>
        </authorList>
    </citation>
    <scope>NUCLEOTIDE SEQUENCE [LARGE SCALE GENOMIC DNA]</scope>
</reference>
<dbReference type="InterPro" id="IPR000477">
    <property type="entry name" value="RT_dom"/>
</dbReference>
<dbReference type="PROSITE" id="PS50878">
    <property type="entry name" value="RT_POL"/>
    <property type="match status" value="1"/>
</dbReference>
<dbReference type="Proteomes" id="UP001460270">
    <property type="component" value="Unassembled WGS sequence"/>
</dbReference>